<dbReference type="Pfam" id="PF03810">
    <property type="entry name" value="IBN_N"/>
    <property type="match status" value="1"/>
</dbReference>
<evidence type="ECO:0000256" key="4">
    <source>
        <dbReference type="ARBA" id="ARBA00023242"/>
    </source>
</evidence>
<evidence type="ECO:0000259" key="6">
    <source>
        <dbReference type="PROSITE" id="PS50166"/>
    </source>
</evidence>
<evidence type="ECO:0000313" key="8">
    <source>
        <dbReference type="Proteomes" id="UP001370490"/>
    </source>
</evidence>
<keyword evidence="3" id="KW-0813">Transport</keyword>
<gene>
    <name evidence="7" type="ORF">RJ641_024564</name>
</gene>
<dbReference type="Pfam" id="PF25758">
    <property type="entry name" value="TPR_IPO11"/>
    <property type="match status" value="1"/>
</dbReference>
<organism evidence="7 8">
    <name type="scientific">Dillenia turbinata</name>
    <dbReference type="NCBI Taxonomy" id="194707"/>
    <lineage>
        <taxon>Eukaryota</taxon>
        <taxon>Viridiplantae</taxon>
        <taxon>Streptophyta</taxon>
        <taxon>Embryophyta</taxon>
        <taxon>Tracheophyta</taxon>
        <taxon>Spermatophyta</taxon>
        <taxon>Magnoliopsida</taxon>
        <taxon>eudicotyledons</taxon>
        <taxon>Gunneridae</taxon>
        <taxon>Pentapetalae</taxon>
        <taxon>Dilleniales</taxon>
        <taxon>Dilleniaceae</taxon>
        <taxon>Dillenia</taxon>
    </lineage>
</organism>
<comment type="caution">
    <text evidence="7">The sequence shown here is derived from an EMBL/GenBank/DDBJ whole genome shotgun (WGS) entry which is preliminary data.</text>
</comment>
<dbReference type="GO" id="GO:0031267">
    <property type="term" value="F:small GTPase binding"/>
    <property type="evidence" value="ECO:0007669"/>
    <property type="project" value="InterPro"/>
</dbReference>
<comment type="similarity">
    <text evidence="2">Belongs to the importin beta family.</text>
</comment>
<dbReference type="Proteomes" id="UP001370490">
    <property type="component" value="Unassembled WGS sequence"/>
</dbReference>
<dbReference type="PANTHER" id="PTHR10997:SF7">
    <property type="entry name" value="IMPORTIN-11"/>
    <property type="match status" value="1"/>
</dbReference>
<dbReference type="GO" id="GO:0005829">
    <property type="term" value="C:cytosol"/>
    <property type="evidence" value="ECO:0007669"/>
    <property type="project" value="TreeGrafter"/>
</dbReference>
<keyword evidence="4" id="KW-0539">Nucleus</keyword>
<accession>A0AAN8W871</accession>
<reference evidence="7 8" key="1">
    <citation type="submission" date="2023-12" db="EMBL/GenBank/DDBJ databases">
        <title>A high-quality genome assembly for Dillenia turbinata (Dilleniales).</title>
        <authorList>
            <person name="Chanderbali A."/>
        </authorList>
    </citation>
    <scope>NUCLEOTIDE SEQUENCE [LARGE SCALE GENOMIC DNA]</scope>
    <source>
        <strain evidence="7">LSX21</strain>
        <tissue evidence="7">Leaf</tissue>
    </source>
</reference>
<dbReference type="PROSITE" id="PS50166">
    <property type="entry name" value="IMPORTIN_B_NT"/>
    <property type="match status" value="1"/>
</dbReference>
<feature type="region of interest" description="Disordered" evidence="5">
    <location>
        <begin position="1003"/>
        <end position="1024"/>
    </location>
</feature>
<dbReference type="SMART" id="SM00913">
    <property type="entry name" value="IBN_N"/>
    <property type="match status" value="1"/>
</dbReference>
<dbReference type="InterPro" id="IPR011989">
    <property type="entry name" value="ARM-like"/>
</dbReference>
<dbReference type="InterPro" id="IPR001494">
    <property type="entry name" value="Importin-beta_N"/>
</dbReference>
<dbReference type="AlphaFoldDB" id="A0AAN8W871"/>
<feature type="domain" description="Importin N-terminal" evidence="6">
    <location>
        <begin position="31"/>
        <end position="106"/>
    </location>
</feature>
<evidence type="ECO:0000256" key="3">
    <source>
        <dbReference type="ARBA" id="ARBA00022448"/>
    </source>
</evidence>
<evidence type="ECO:0000313" key="7">
    <source>
        <dbReference type="EMBL" id="KAK6943462.1"/>
    </source>
</evidence>
<proteinExistence type="inferred from homology"/>
<dbReference type="PANTHER" id="PTHR10997">
    <property type="entry name" value="IMPORTIN-7, 8, 11"/>
    <property type="match status" value="1"/>
</dbReference>
<dbReference type="SUPFAM" id="SSF48371">
    <property type="entry name" value="ARM repeat"/>
    <property type="match status" value="1"/>
</dbReference>
<dbReference type="GO" id="GO:0005635">
    <property type="term" value="C:nuclear envelope"/>
    <property type="evidence" value="ECO:0007669"/>
    <property type="project" value="TreeGrafter"/>
</dbReference>
<sequence length="1086" mass="122012">MAMALSASDLPAIYTMLSNSLSGDESLRKPAEAALSQFESRPGFCSCLMEVITAKDLASQTHIRLLATVYFKNNISRYWRNRRDSSGISNEEKVHLRQKLLSHLREENHQIATMLAVLISKIARIDYPKEWPELFSILAQQFRSADILTSHRIFIILFRTLKELSTKRLTSDQRTFAEMISQECSVSPYIFLAACGLGGPHVAGISSQFFDYTWHLWQSDVQTILHGFSALAQSFSSNMSVQQQDELYLTCERWLFCLKILRQLIISGFPSDAKCLQEVRPVKEVSPMLLQAIQSFIPYYSSLQERHTKFWDFMRKACIKLMKVLIAIQRRHPYSFGDKCVLLPVMDFCLNKITDPEPNVILFEQFLIQCMVMVKCVLECKEYKPSLTGRVIDANGITIEQMKKDISGFVVGVLASLLPNERVVLLCNILIRRYFVLTASDLEEWYQNPEQFHHEQDMIQWTEKLRPCAEALYIVLFETHSQLLGPVVVSILQEAMNGCPASVTEITPGMLLKDAAYGAAAYVYYELSNYLSFKDWKVALLLGQWVSEALLQSAASNRGTAGPQHSGHNVTQYGELNNIVEDGNFTSEGLMGTWASYIKDDTKRTVYYALIRLLQDKDLAVRLAACRSLVFHIEDANFSEQNFADLLPICWDLCFKLVEEVQEFDSKVQVLNLISSIITHVPGVIPFADKLVQFFQKIWDESSGESLLQIQLLNALRNFVAALGQQSPICYNMLLPILQRGIDINSPDELNLLEDSMLLWEATLTHAPSMVPQLLECFPCLLEILERSFDHLQVAVNIIESYVILGGNAFLSAHASTLAKILDLIVGNVNDRGLQSTLPVIDILLQFREKKRLKTVFPRGGAAIDQQYSSGAKLLAVYFLKLIVMCLSGGDDSVPSKTAVKASIAAILARILIMNTNYLAQLTSEPSLMPLLQNVGFPTEENVLLCLVDIWLEKVDHVTSIQRKTIGLALSIILTLRVPQVLEKLDQILSVCTSVLMGGNDDFSEEESSGDNINSIGSHHEGTIPTKELRKRQIKQSDPINQMSLEASVKENLQTCGALHGESFNSAIGRMHPAAFAQLKQALKMS</sequence>
<dbReference type="EMBL" id="JBAMMX010000003">
    <property type="protein sequence ID" value="KAK6943462.1"/>
    <property type="molecule type" value="Genomic_DNA"/>
</dbReference>
<dbReference type="GO" id="GO:0006606">
    <property type="term" value="P:protein import into nucleus"/>
    <property type="evidence" value="ECO:0007669"/>
    <property type="project" value="TreeGrafter"/>
</dbReference>
<dbReference type="InterPro" id="IPR016024">
    <property type="entry name" value="ARM-type_fold"/>
</dbReference>
<dbReference type="InterPro" id="IPR058669">
    <property type="entry name" value="TPR_IPO7/11-like"/>
</dbReference>
<protein>
    <submittedName>
        <fullName evidence="7">Importin-beta, N-terminal domain</fullName>
    </submittedName>
</protein>
<evidence type="ECO:0000256" key="2">
    <source>
        <dbReference type="ARBA" id="ARBA00007991"/>
    </source>
</evidence>
<dbReference type="Gene3D" id="1.25.10.10">
    <property type="entry name" value="Leucine-rich Repeat Variant"/>
    <property type="match status" value="1"/>
</dbReference>
<evidence type="ECO:0000256" key="5">
    <source>
        <dbReference type="SAM" id="MobiDB-lite"/>
    </source>
</evidence>
<evidence type="ECO:0000256" key="1">
    <source>
        <dbReference type="ARBA" id="ARBA00004123"/>
    </source>
</evidence>
<name>A0AAN8W871_9MAGN</name>
<comment type="subcellular location">
    <subcellularLocation>
        <location evidence="1">Nucleus</location>
    </subcellularLocation>
</comment>
<keyword evidence="8" id="KW-1185">Reference proteome</keyword>